<proteinExistence type="predicted"/>
<reference evidence="1 2" key="1">
    <citation type="journal article" date="2018" name="Sci. Rep.">
        <title>Genomic signatures of local adaptation to the degree of environmental predictability in rotifers.</title>
        <authorList>
            <person name="Franch-Gras L."/>
            <person name="Hahn C."/>
            <person name="Garcia-Roger E.M."/>
            <person name="Carmona M.J."/>
            <person name="Serra M."/>
            <person name="Gomez A."/>
        </authorList>
    </citation>
    <scope>NUCLEOTIDE SEQUENCE [LARGE SCALE GENOMIC DNA]</scope>
    <source>
        <strain evidence="1">HYR1</strain>
    </source>
</reference>
<evidence type="ECO:0000313" key="2">
    <source>
        <dbReference type="Proteomes" id="UP000276133"/>
    </source>
</evidence>
<dbReference type="EMBL" id="REGN01012323">
    <property type="protein sequence ID" value="RMZ95902.1"/>
    <property type="molecule type" value="Genomic_DNA"/>
</dbReference>
<protein>
    <submittedName>
        <fullName evidence="1">Uncharacterized protein</fullName>
    </submittedName>
</protein>
<comment type="caution">
    <text evidence="1">The sequence shown here is derived from an EMBL/GenBank/DDBJ whole genome shotgun (WGS) entry which is preliminary data.</text>
</comment>
<dbReference type="AlphaFoldDB" id="A0A3M7PA34"/>
<evidence type="ECO:0000313" key="1">
    <source>
        <dbReference type="EMBL" id="RMZ95902.1"/>
    </source>
</evidence>
<sequence>MENRILYIKTNEVVSVTKDLRDYISRTFCRNRVYNSAREYLRKANTFRQIQSLNSLPPMNQWNQKINKIQNRKEQAIDNFILIPHHVYNHFFVLIKQSYHSEFKLASLRRYPAVAYYLNDMHLEVDNQFKQFNHH</sequence>
<accession>A0A3M7PA34</accession>
<gene>
    <name evidence="1" type="ORF">BpHYR1_018292</name>
</gene>
<keyword evidence="2" id="KW-1185">Reference proteome</keyword>
<name>A0A3M7PA34_BRAPC</name>
<organism evidence="1 2">
    <name type="scientific">Brachionus plicatilis</name>
    <name type="common">Marine rotifer</name>
    <name type="synonym">Brachionus muelleri</name>
    <dbReference type="NCBI Taxonomy" id="10195"/>
    <lineage>
        <taxon>Eukaryota</taxon>
        <taxon>Metazoa</taxon>
        <taxon>Spiralia</taxon>
        <taxon>Gnathifera</taxon>
        <taxon>Rotifera</taxon>
        <taxon>Eurotatoria</taxon>
        <taxon>Monogononta</taxon>
        <taxon>Pseudotrocha</taxon>
        <taxon>Ploima</taxon>
        <taxon>Brachionidae</taxon>
        <taxon>Brachionus</taxon>
    </lineage>
</organism>
<dbReference type="Proteomes" id="UP000276133">
    <property type="component" value="Unassembled WGS sequence"/>
</dbReference>